<dbReference type="Gramene" id="Pp3c14_2910V3.1">
    <property type="protein sequence ID" value="Pp3c14_2910V3.1"/>
    <property type="gene ID" value="Pp3c14_2910"/>
</dbReference>
<name>A0A2K1JG48_PHYPA</name>
<dbReference type="PANTHER" id="PTHR31561">
    <property type="entry name" value="3-KETOACYL-COA SYNTHASE"/>
    <property type="match status" value="1"/>
</dbReference>
<proteinExistence type="predicted"/>
<dbReference type="InterPro" id="IPR012392">
    <property type="entry name" value="3-ktacl-CoA_syn"/>
</dbReference>
<protein>
    <submittedName>
        <fullName evidence="1 2">Uncharacterized protein</fullName>
    </submittedName>
</protein>
<evidence type="ECO:0000313" key="1">
    <source>
        <dbReference type="EMBL" id="PNR40520.1"/>
    </source>
</evidence>
<dbReference type="EnsemblPlants" id="Pp3c14_2910V3.1">
    <property type="protein sequence ID" value="Pp3c14_2910V3.1"/>
    <property type="gene ID" value="Pp3c14_2910"/>
</dbReference>
<accession>A0A2K1JG48</accession>
<dbReference type="GO" id="GO:0016747">
    <property type="term" value="F:acyltransferase activity, transferring groups other than amino-acyl groups"/>
    <property type="evidence" value="ECO:0007669"/>
    <property type="project" value="InterPro"/>
</dbReference>
<sequence>MILLKLGNTSNSSLWYKLVYTKIKNMVHCSEKVWQITFDLRFKCNSIERWMNVEFILHQKGLATLCKVASL</sequence>
<dbReference type="EMBL" id="ABEU02000014">
    <property type="protein sequence ID" value="PNR40520.1"/>
    <property type="molecule type" value="Genomic_DNA"/>
</dbReference>
<reference evidence="1 3" key="1">
    <citation type="journal article" date="2008" name="Science">
        <title>The Physcomitrella genome reveals evolutionary insights into the conquest of land by plants.</title>
        <authorList>
            <person name="Rensing S."/>
            <person name="Lang D."/>
            <person name="Zimmer A."/>
            <person name="Terry A."/>
            <person name="Salamov A."/>
            <person name="Shapiro H."/>
            <person name="Nishiyama T."/>
            <person name="Perroud P.-F."/>
            <person name="Lindquist E."/>
            <person name="Kamisugi Y."/>
            <person name="Tanahashi T."/>
            <person name="Sakakibara K."/>
            <person name="Fujita T."/>
            <person name="Oishi K."/>
            <person name="Shin-I T."/>
            <person name="Kuroki Y."/>
            <person name="Toyoda A."/>
            <person name="Suzuki Y."/>
            <person name="Hashimoto A."/>
            <person name="Yamaguchi K."/>
            <person name="Sugano A."/>
            <person name="Kohara Y."/>
            <person name="Fujiyama A."/>
            <person name="Anterola A."/>
            <person name="Aoki S."/>
            <person name="Ashton N."/>
            <person name="Barbazuk W.B."/>
            <person name="Barker E."/>
            <person name="Bennetzen J."/>
            <person name="Bezanilla M."/>
            <person name="Blankenship R."/>
            <person name="Cho S.H."/>
            <person name="Dutcher S."/>
            <person name="Estelle M."/>
            <person name="Fawcett J.A."/>
            <person name="Gundlach H."/>
            <person name="Hanada K."/>
            <person name="Heyl A."/>
            <person name="Hicks K.A."/>
            <person name="Hugh J."/>
            <person name="Lohr M."/>
            <person name="Mayer K."/>
            <person name="Melkozernov A."/>
            <person name="Murata T."/>
            <person name="Nelson D."/>
            <person name="Pils B."/>
            <person name="Prigge M."/>
            <person name="Reiss B."/>
            <person name="Renner T."/>
            <person name="Rombauts S."/>
            <person name="Rushton P."/>
            <person name="Sanderfoot A."/>
            <person name="Schween G."/>
            <person name="Shiu S.-H."/>
            <person name="Stueber K."/>
            <person name="Theodoulou F.L."/>
            <person name="Tu H."/>
            <person name="Van de Peer Y."/>
            <person name="Verrier P.J."/>
            <person name="Waters E."/>
            <person name="Wood A."/>
            <person name="Yang L."/>
            <person name="Cove D."/>
            <person name="Cuming A."/>
            <person name="Hasebe M."/>
            <person name="Lucas S."/>
            <person name="Mishler D.B."/>
            <person name="Reski R."/>
            <person name="Grigoriev I."/>
            <person name="Quatrano R.S."/>
            <person name="Boore J.L."/>
        </authorList>
    </citation>
    <scope>NUCLEOTIDE SEQUENCE [LARGE SCALE GENOMIC DNA]</scope>
    <source>
        <strain evidence="2 3">cv. Gransden 2004</strain>
    </source>
</reference>
<organism evidence="1">
    <name type="scientific">Physcomitrium patens</name>
    <name type="common">Spreading-leaved earth moss</name>
    <name type="synonym">Physcomitrella patens</name>
    <dbReference type="NCBI Taxonomy" id="3218"/>
    <lineage>
        <taxon>Eukaryota</taxon>
        <taxon>Viridiplantae</taxon>
        <taxon>Streptophyta</taxon>
        <taxon>Embryophyta</taxon>
        <taxon>Bryophyta</taxon>
        <taxon>Bryophytina</taxon>
        <taxon>Bryopsida</taxon>
        <taxon>Funariidae</taxon>
        <taxon>Funariales</taxon>
        <taxon>Funariaceae</taxon>
        <taxon>Physcomitrium</taxon>
    </lineage>
</organism>
<keyword evidence="3" id="KW-1185">Reference proteome</keyword>
<dbReference type="Proteomes" id="UP000006727">
    <property type="component" value="Chromosome 14"/>
</dbReference>
<evidence type="ECO:0000313" key="3">
    <source>
        <dbReference type="Proteomes" id="UP000006727"/>
    </source>
</evidence>
<dbReference type="AlphaFoldDB" id="A0A2K1JG48"/>
<evidence type="ECO:0000313" key="2">
    <source>
        <dbReference type="EnsemblPlants" id="Pp3c14_2910V3.1"/>
    </source>
</evidence>
<dbReference type="InParanoid" id="A0A2K1JG48"/>
<reference evidence="2" key="3">
    <citation type="submission" date="2020-12" db="UniProtKB">
        <authorList>
            <consortium name="EnsemblPlants"/>
        </authorList>
    </citation>
    <scope>IDENTIFICATION</scope>
</reference>
<dbReference type="GO" id="GO:0016020">
    <property type="term" value="C:membrane"/>
    <property type="evidence" value="ECO:0007669"/>
    <property type="project" value="InterPro"/>
</dbReference>
<reference evidence="1 3" key="2">
    <citation type="journal article" date="2018" name="Plant J.">
        <title>The Physcomitrella patens chromosome-scale assembly reveals moss genome structure and evolution.</title>
        <authorList>
            <person name="Lang D."/>
            <person name="Ullrich K.K."/>
            <person name="Murat F."/>
            <person name="Fuchs J."/>
            <person name="Jenkins J."/>
            <person name="Haas F.B."/>
            <person name="Piednoel M."/>
            <person name="Gundlach H."/>
            <person name="Van Bel M."/>
            <person name="Meyberg R."/>
            <person name="Vives C."/>
            <person name="Morata J."/>
            <person name="Symeonidi A."/>
            <person name="Hiss M."/>
            <person name="Muchero W."/>
            <person name="Kamisugi Y."/>
            <person name="Saleh O."/>
            <person name="Blanc G."/>
            <person name="Decker E.L."/>
            <person name="van Gessel N."/>
            <person name="Grimwood J."/>
            <person name="Hayes R.D."/>
            <person name="Graham S.W."/>
            <person name="Gunter L.E."/>
            <person name="McDaniel S.F."/>
            <person name="Hoernstein S.N.W."/>
            <person name="Larsson A."/>
            <person name="Li F.W."/>
            <person name="Perroud P.F."/>
            <person name="Phillips J."/>
            <person name="Ranjan P."/>
            <person name="Rokshar D.S."/>
            <person name="Rothfels C.J."/>
            <person name="Schneider L."/>
            <person name="Shu S."/>
            <person name="Stevenson D.W."/>
            <person name="Thummler F."/>
            <person name="Tillich M."/>
            <person name="Villarreal Aguilar J.C."/>
            <person name="Widiez T."/>
            <person name="Wong G.K."/>
            <person name="Wymore A."/>
            <person name="Zhang Y."/>
            <person name="Zimmer A.D."/>
            <person name="Quatrano R.S."/>
            <person name="Mayer K.F.X."/>
            <person name="Goodstein D."/>
            <person name="Casacuberta J.M."/>
            <person name="Vandepoele K."/>
            <person name="Reski R."/>
            <person name="Cuming A.C."/>
            <person name="Tuskan G.A."/>
            <person name="Maumus F."/>
            <person name="Salse J."/>
            <person name="Schmutz J."/>
            <person name="Rensing S.A."/>
        </authorList>
    </citation>
    <scope>NUCLEOTIDE SEQUENCE [LARGE SCALE GENOMIC DNA]</scope>
    <source>
        <strain evidence="2 3">cv. Gransden 2004</strain>
    </source>
</reference>
<gene>
    <name evidence="1" type="ORF">PHYPA_017922</name>
</gene>
<dbReference type="GO" id="GO:0006633">
    <property type="term" value="P:fatty acid biosynthetic process"/>
    <property type="evidence" value="ECO:0007669"/>
    <property type="project" value="InterPro"/>
</dbReference>